<name>A0AAD9FFE7_DISEL</name>
<dbReference type="PANTHER" id="PTHR45793">
    <property type="entry name" value="HOMEOBOX PROTEIN"/>
    <property type="match status" value="1"/>
</dbReference>
<comment type="subcellular location">
    <subcellularLocation>
        <location evidence="2 6 7">Nucleus</location>
    </subcellularLocation>
</comment>
<feature type="region of interest" description="Disordered" evidence="8">
    <location>
        <begin position="213"/>
        <end position="247"/>
    </location>
</feature>
<comment type="function">
    <text evidence="1">Sequence-specific transcription factor which is part of a developmental regulatory system that provides cells with specific positional identities on the anterior-posterior axis.</text>
</comment>
<dbReference type="CDD" id="cd00086">
    <property type="entry name" value="homeodomain"/>
    <property type="match status" value="1"/>
</dbReference>
<organism evidence="10 11">
    <name type="scientific">Dissostichus eleginoides</name>
    <name type="common">Patagonian toothfish</name>
    <name type="synonym">Dissostichus amissus</name>
    <dbReference type="NCBI Taxonomy" id="100907"/>
    <lineage>
        <taxon>Eukaryota</taxon>
        <taxon>Metazoa</taxon>
        <taxon>Chordata</taxon>
        <taxon>Craniata</taxon>
        <taxon>Vertebrata</taxon>
        <taxon>Euteleostomi</taxon>
        <taxon>Actinopterygii</taxon>
        <taxon>Neopterygii</taxon>
        <taxon>Teleostei</taxon>
        <taxon>Neoteleostei</taxon>
        <taxon>Acanthomorphata</taxon>
        <taxon>Eupercaria</taxon>
        <taxon>Perciformes</taxon>
        <taxon>Notothenioidei</taxon>
        <taxon>Nototheniidae</taxon>
        <taxon>Dissostichus</taxon>
    </lineage>
</organism>
<evidence type="ECO:0000256" key="7">
    <source>
        <dbReference type="RuleBase" id="RU000682"/>
    </source>
</evidence>
<gene>
    <name evidence="10" type="ORF">KUDE01_000553</name>
</gene>
<dbReference type="GO" id="GO:0005634">
    <property type="term" value="C:nucleus"/>
    <property type="evidence" value="ECO:0007669"/>
    <property type="project" value="UniProtKB-SubCell"/>
</dbReference>
<evidence type="ECO:0000256" key="8">
    <source>
        <dbReference type="SAM" id="MobiDB-lite"/>
    </source>
</evidence>
<sequence>MALFLFKWTQELSRAQISAGFPGESCPETVSDFSIERILSPQLGLKPTMRDFSPDPFLQGMTGQESSGNIRSPPVSIPVQYPGPGCIQYRGVHCGDAFYPHGAAYHPADFSSFYPNSTVQFHFSSQEPADAQQFLPGYHGHHGYHGYHQNGVSALSQSRQKTRMRTVFTNSQTKTLEALHEHTDYPAVDARAEVARRTGLSEETVRVWFKNRRARRRRRQRSGSKVESSSLGKENTRCLSNSSLTKQ</sequence>
<evidence type="ECO:0000256" key="2">
    <source>
        <dbReference type="ARBA" id="ARBA00004123"/>
    </source>
</evidence>
<dbReference type="Proteomes" id="UP001228049">
    <property type="component" value="Unassembled WGS sequence"/>
</dbReference>
<feature type="domain" description="Homeobox" evidence="9">
    <location>
        <begin position="159"/>
        <end position="219"/>
    </location>
</feature>
<evidence type="ECO:0000256" key="4">
    <source>
        <dbReference type="ARBA" id="ARBA00023155"/>
    </source>
</evidence>
<proteinExistence type="predicted"/>
<evidence type="ECO:0000259" key="9">
    <source>
        <dbReference type="PROSITE" id="PS50071"/>
    </source>
</evidence>
<keyword evidence="3 6" id="KW-0238">DNA-binding</keyword>
<dbReference type="GO" id="GO:0000978">
    <property type="term" value="F:RNA polymerase II cis-regulatory region sequence-specific DNA binding"/>
    <property type="evidence" value="ECO:0007669"/>
    <property type="project" value="TreeGrafter"/>
</dbReference>
<evidence type="ECO:0000256" key="5">
    <source>
        <dbReference type="ARBA" id="ARBA00023242"/>
    </source>
</evidence>
<evidence type="ECO:0000256" key="1">
    <source>
        <dbReference type="ARBA" id="ARBA00003263"/>
    </source>
</evidence>
<dbReference type="PROSITE" id="PS50071">
    <property type="entry name" value="HOMEOBOX_2"/>
    <property type="match status" value="1"/>
</dbReference>
<dbReference type="AlphaFoldDB" id="A0AAD9FFE7"/>
<dbReference type="Pfam" id="PF00046">
    <property type="entry name" value="Homeodomain"/>
    <property type="match status" value="1"/>
</dbReference>
<evidence type="ECO:0000313" key="11">
    <source>
        <dbReference type="Proteomes" id="UP001228049"/>
    </source>
</evidence>
<keyword evidence="4 6" id="KW-0371">Homeobox</keyword>
<dbReference type="InterPro" id="IPR009057">
    <property type="entry name" value="Homeodomain-like_sf"/>
</dbReference>
<feature type="DNA-binding region" description="Homeobox" evidence="6">
    <location>
        <begin position="161"/>
        <end position="220"/>
    </location>
</feature>
<keyword evidence="11" id="KW-1185">Reference proteome</keyword>
<dbReference type="EMBL" id="JASDAP010000007">
    <property type="protein sequence ID" value="KAK1899764.1"/>
    <property type="molecule type" value="Genomic_DNA"/>
</dbReference>
<dbReference type="SUPFAM" id="SSF46689">
    <property type="entry name" value="Homeodomain-like"/>
    <property type="match status" value="1"/>
</dbReference>
<dbReference type="Gene3D" id="1.10.10.60">
    <property type="entry name" value="Homeodomain-like"/>
    <property type="match status" value="1"/>
</dbReference>
<dbReference type="InterPro" id="IPR017970">
    <property type="entry name" value="Homeobox_CS"/>
</dbReference>
<feature type="compositionally biased region" description="Basic residues" evidence="8">
    <location>
        <begin position="213"/>
        <end position="222"/>
    </location>
</feature>
<dbReference type="PROSITE" id="PS00027">
    <property type="entry name" value="HOMEOBOX_1"/>
    <property type="match status" value="1"/>
</dbReference>
<evidence type="ECO:0000256" key="3">
    <source>
        <dbReference type="ARBA" id="ARBA00023125"/>
    </source>
</evidence>
<protein>
    <submittedName>
        <fullName evidence="10">Homeobox protein goosecoid isoform B</fullName>
    </submittedName>
</protein>
<accession>A0AAD9FFE7</accession>
<evidence type="ECO:0000313" key="10">
    <source>
        <dbReference type="EMBL" id="KAK1899764.1"/>
    </source>
</evidence>
<dbReference type="GO" id="GO:0000981">
    <property type="term" value="F:DNA-binding transcription factor activity, RNA polymerase II-specific"/>
    <property type="evidence" value="ECO:0007669"/>
    <property type="project" value="InterPro"/>
</dbReference>
<dbReference type="InterPro" id="IPR001356">
    <property type="entry name" value="HD"/>
</dbReference>
<feature type="compositionally biased region" description="Polar residues" evidence="8">
    <location>
        <begin position="223"/>
        <end position="247"/>
    </location>
</feature>
<evidence type="ECO:0000256" key="6">
    <source>
        <dbReference type="PROSITE-ProRule" id="PRU00108"/>
    </source>
</evidence>
<comment type="caution">
    <text evidence="10">The sequence shown here is derived from an EMBL/GenBank/DDBJ whole genome shotgun (WGS) entry which is preliminary data.</text>
</comment>
<reference evidence="10" key="1">
    <citation type="submission" date="2023-04" db="EMBL/GenBank/DDBJ databases">
        <title>Chromosome-level genome of Chaenocephalus aceratus.</title>
        <authorList>
            <person name="Park H."/>
        </authorList>
    </citation>
    <scope>NUCLEOTIDE SEQUENCE</scope>
    <source>
        <strain evidence="10">DE</strain>
        <tissue evidence="10">Muscle</tissue>
    </source>
</reference>
<dbReference type="SMART" id="SM00389">
    <property type="entry name" value="HOX"/>
    <property type="match status" value="1"/>
</dbReference>
<keyword evidence="5 6" id="KW-0539">Nucleus</keyword>
<dbReference type="PANTHER" id="PTHR45793:SF12">
    <property type="entry name" value="TETRAPEPTIDE REPEAT HOMEOBOX 1"/>
    <property type="match status" value="1"/>
</dbReference>